<dbReference type="Pfam" id="PF13563">
    <property type="entry name" value="2_5_RNA_ligase2"/>
    <property type="match status" value="1"/>
</dbReference>
<keyword evidence="2" id="KW-1185">Reference proteome</keyword>
<dbReference type="SUPFAM" id="SSF55144">
    <property type="entry name" value="LigT-like"/>
    <property type="match status" value="1"/>
</dbReference>
<dbReference type="InterPro" id="IPR009097">
    <property type="entry name" value="Cyclic_Pdiesterase"/>
</dbReference>
<name>A0A2K9NMW1_BACTC</name>
<proteinExistence type="predicted"/>
<accession>A0A2K9NMW1</accession>
<evidence type="ECO:0000313" key="2">
    <source>
        <dbReference type="Proteomes" id="UP000235584"/>
    </source>
</evidence>
<evidence type="ECO:0000313" key="1">
    <source>
        <dbReference type="EMBL" id="AUN96847.1"/>
    </source>
</evidence>
<dbReference type="KEGG" id="bsto:C0V70_01745"/>
<protein>
    <submittedName>
        <fullName evidence="1">Uncharacterized protein</fullName>
    </submittedName>
</protein>
<dbReference type="AlphaFoldDB" id="A0A2K9NMW1"/>
<dbReference type="Gene3D" id="3.90.1140.10">
    <property type="entry name" value="Cyclic phosphodiesterase"/>
    <property type="match status" value="1"/>
</dbReference>
<dbReference type="RefSeq" id="WP_102242142.1">
    <property type="nucleotide sequence ID" value="NZ_CP025704.1"/>
</dbReference>
<reference evidence="1 2" key="1">
    <citation type="submission" date="2018-01" db="EMBL/GenBank/DDBJ databases">
        <title>Complete genome sequence of Bacteriovorax stolpii DSM12778.</title>
        <authorList>
            <person name="Tang B."/>
            <person name="Chang J."/>
        </authorList>
    </citation>
    <scope>NUCLEOTIDE SEQUENCE [LARGE SCALE GENOMIC DNA]</scope>
    <source>
        <strain evidence="1 2">DSM 12778</strain>
    </source>
</reference>
<dbReference type="Proteomes" id="UP000235584">
    <property type="component" value="Chromosome"/>
</dbReference>
<gene>
    <name evidence="1" type="ORF">C0V70_01745</name>
</gene>
<sequence>MFIIETKQFLALDAQSLNLDKSTFAKLRVSLKKKTDEFKFVDMDKLCIPLVHLPEIDIDLFKDKIDSIAQSTPPFDLKLSGLSAYPDLIQGRMIWIGVQNTRELRELQSQLEALFYPESEQEYKPTLPLVRMRNHHNVTDALSPYKSTKFPVLNAQKIILYEMTSGGAYPAIKPVLEFGLTVELP</sequence>
<organism evidence="1 2">
    <name type="scientific">Bacteriovorax stolpii</name>
    <name type="common">Bdellovibrio stolpii</name>
    <dbReference type="NCBI Taxonomy" id="960"/>
    <lineage>
        <taxon>Bacteria</taxon>
        <taxon>Pseudomonadati</taxon>
        <taxon>Bdellovibrionota</taxon>
        <taxon>Bacteriovoracia</taxon>
        <taxon>Bacteriovoracales</taxon>
        <taxon>Bacteriovoracaceae</taxon>
        <taxon>Bacteriovorax</taxon>
    </lineage>
</organism>
<dbReference type="EMBL" id="CP025704">
    <property type="protein sequence ID" value="AUN96847.1"/>
    <property type="molecule type" value="Genomic_DNA"/>
</dbReference>